<organism evidence="18 19">
    <name type="scientific">Mesoterricola silvestris</name>
    <dbReference type="NCBI Taxonomy" id="2927979"/>
    <lineage>
        <taxon>Bacteria</taxon>
        <taxon>Pseudomonadati</taxon>
        <taxon>Acidobacteriota</taxon>
        <taxon>Holophagae</taxon>
        <taxon>Holophagales</taxon>
        <taxon>Holophagaceae</taxon>
        <taxon>Mesoterricola</taxon>
    </lineage>
</organism>
<evidence type="ECO:0000256" key="9">
    <source>
        <dbReference type="ARBA" id="ARBA00022833"/>
    </source>
</evidence>
<evidence type="ECO:0000256" key="6">
    <source>
        <dbReference type="ARBA" id="ARBA00022763"/>
    </source>
</evidence>
<feature type="domain" description="ABC transporter" evidence="17">
    <location>
        <begin position="1253"/>
        <end position="1574"/>
    </location>
</feature>
<dbReference type="SMART" id="SM00382">
    <property type="entry name" value="AAA"/>
    <property type="match status" value="4"/>
</dbReference>
<keyword evidence="2" id="KW-0963">Cytoplasm</keyword>
<keyword evidence="7" id="KW-0228">DNA excision</keyword>
<dbReference type="GO" id="GO:0008270">
    <property type="term" value="F:zinc ion binding"/>
    <property type="evidence" value="ECO:0007669"/>
    <property type="project" value="UniProtKB-KW"/>
</dbReference>
<evidence type="ECO:0000256" key="1">
    <source>
        <dbReference type="ARBA" id="ARBA00004496"/>
    </source>
</evidence>
<feature type="domain" description="ABC transporter" evidence="17">
    <location>
        <begin position="474"/>
        <end position="772"/>
    </location>
</feature>
<dbReference type="Proteomes" id="UP001238179">
    <property type="component" value="Chromosome"/>
</dbReference>
<comment type="subcellular location">
    <subcellularLocation>
        <location evidence="1">Cytoplasm</location>
    </subcellularLocation>
</comment>
<evidence type="ECO:0000256" key="13">
    <source>
        <dbReference type="ARBA" id="ARBA00023204"/>
    </source>
</evidence>
<keyword evidence="5" id="KW-0547">Nucleotide-binding</keyword>
<dbReference type="PROSITE" id="PS00211">
    <property type="entry name" value="ABC_TRANSPORTER_1"/>
    <property type="match status" value="4"/>
</dbReference>
<keyword evidence="8" id="KW-0863">Zinc-finger</keyword>
<dbReference type="GO" id="GO:0003677">
    <property type="term" value="F:DNA binding"/>
    <property type="evidence" value="ECO:0007669"/>
    <property type="project" value="UniProtKB-KW"/>
</dbReference>
<evidence type="ECO:0000256" key="12">
    <source>
        <dbReference type="ARBA" id="ARBA00023125"/>
    </source>
</evidence>
<evidence type="ECO:0000256" key="10">
    <source>
        <dbReference type="ARBA" id="ARBA00022840"/>
    </source>
</evidence>
<evidence type="ECO:0000256" key="2">
    <source>
        <dbReference type="ARBA" id="ARBA00022490"/>
    </source>
</evidence>
<evidence type="ECO:0000313" key="19">
    <source>
        <dbReference type="Proteomes" id="UP001238179"/>
    </source>
</evidence>
<name>A0AA48GHG9_9BACT</name>
<keyword evidence="19" id="KW-1185">Reference proteome</keyword>
<dbReference type="GO" id="GO:0004518">
    <property type="term" value="F:nuclease activity"/>
    <property type="evidence" value="ECO:0007669"/>
    <property type="project" value="UniProtKB-KW"/>
</dbReference>
<sequence length="1580" mass="164820">MEDRDWIEVKAAREHNLRGVDVRIPRGLLTVVTGVSGSGKSSLAFDTLFREGQRRFLETLPSFSRQFTGGLARPDVASIGGLGPAVAVGQRAALANPRSTVGTLTEVWDLLRLLFARLGKGPVPATRGLFSFNGPEGACPACAGLGVEDRLDLDLLVADPALTLRQGALHVSTPNGYLMYSQVTLDVLDQVLRAHGGSVDIPWRDLGEEARHVVLHGSDRLRVPYGKHPLESRLKWTGITARPRQDGFYRGLVPVMEEILRGKRNDSILRYVRTTPCSACRGARLRPEALAVRWRDLGITDLAGRTASELHAFFAGLDLAGAEAPVLAPIREDLLARTALMAELGLGYLAFHRPAPTLSLGEAQRLRLLTLALGELRGLLLVLDEPSAGLHPGDSARLLGVLRRLRDQGQTVVVTEHDPVIALGADWIVDLGPGPGRDGGAVLYSGPPSGLLEPGDSPTRTWLRGGFRPGPRTPREGPRTRMEGLARNNLRDLAIDLVEGGLNVITGVSGAGKTSLLQEAALRRPTLLVDAAPIGRTPRSNAATYTGAFDLIRNLFAATPEARAAGLGKGHFTFNTPGGRCETCEGAGVLEVGMKHLGAVSVPCPACAGLRFHPEVLAVPYRGRSIAEVLACSVQEAAALFGDQPRLARILSALLDCGLGYLPLGQPATTLSGGEAQRVKLATELARAGKGASFIALDEPTTGLHAADTRVLLGAWARLAEAGHTLLVVDNDPGVILAADHVIDLGPGSGPEGGRVVVAGPPAAVAACEASLTGAGLRGFPPPAPCPPAPGAPPPMELLGVTTHNLRDLDAAFPARGLTVVTGPSGSGKSSLVFDTLLAESRNRFNDLVAPWARRLLPRKGGAEFVAARSLQAAVAVPQASGRRNPRSRVGTVTELDELYRMLYARAGSERLPASAFSPNAEAGACPRCKGLGFLQACDPDRLVSRPDLPLGAGAMDGTRFGAYLGEPDGRYVATLLAAGRELGLDFTAPWRDLDPRARAVAMRGCEGVLEVEWAYRRGGREGIHRLSTPWEGFATLVDREYERVHLEKGEDLEELLGEAPCPGCAGERLNPRSRRATFAGLRLPELARRTAAEARAWFRSLDLDGAAAFLREDILARLGALEDAGLGHLAPDREWASLSGGEAQRVRLAASLGSGLAGVTYVLDEPTLGLHPQDTARLAGVLRRLADAGNAVVVVEHDPALVARADHVLELGPGAGPEGGRLTGQGAPGSFPPASHTGRILAQRPPAAFAPARALDPGVSIRGASLHNLRGLDVDLPCGALVAVTGVSGSGKSSLVRGVLAASLRSALAGRGPVGCAELRVHVPIRRLEVLDQGGPGPGWATTVATAAGLAEPLRKRFAATPRARALKLGARHFSTASPGGRCEACQGRGALTVAMDLLPDVTVGCEVCAGAGFRPEVLECLLGGRSIAEVFAATVEEALALFPADAALAGPLEALARVGLGYLRLGQPGSGLSGGEWQRLRLATLLAAPPQGAAVLLDEPARGLGAADVERLAAALKGLAAGGALVVAVEHHLDLVRAADWVVDLGPGGGPEGGALVAAGTPSQLRACPASATGRALS</sequence>
<dbReference type="PANTHER" id="PTHR43152">
    <property type="entry name" value="UVRABC SYSTEM PROTEIN A"/>
    <property type="match status" value="1"/>
</dbReference>
<dbReference type="GO" id="GO:0006281">
    <property type="term" value="P:DNA repair"/>
    <property type="evidence" value="ECO:0007669"/>
    <property type="project" value="UniProtKB-KW"/>
</dbReference>
<keyword evidence="3" id="KW-0479">Metal-binding</keyword>
<dbReference type="RefSeq" id="WP_316414194.1">
    <property type="nucleotide sequence ID" value="NZ_AP027080.1"/>
</dbReference>
<dbReference type="InterPro" id="IPR027417">
    <property type="entry name" value="P-loop_NTPase"/>
</dbReference>
<reference evidence="19" key="1">
    <citation type="journal article" date="2023" name="Int. J. Syst. Evol. Microbiol.">
        <title>Mesoterricola silvestris gen. nov., sp. nov., Mesoterricola sediminis sp. nov., Geothrix oryzae sp. nov., Geothrix edaphica sp. nov., Geothrix rubra sp. nov., and Geothrix limicola sp. nov., six novel members of Acidobacteriota isolated from soils.</title>
        <authorList>
            <person name="Itoh H."/>
            <person name="Sugisawa Y."/>
            <person name="Mise K."/>
            <person name="Xu Z."/>
            <person name="Kuniyasu M."/>
            <person name="Ushijima N."/>
            <person name="Kawano K."/>
            <person name="Kobayashi E."/>
            <person name="Shiratori Y."/>
            <person name="Masuda Y."/>
            <person name="Senoo K."/>
        </authorList>
    </citation>
    <scope>NUCLEOTIDE SEQUENCE [LARGE SCALE GENOMIC DNA]</scope>
    <source>
        <strain evidence="19">W79</strain>
    </source>
</reference>
<dbReference type="InterPro" id="IPR017871">
    <property type="entry name" value="ABC_transporter-like_CS"/>
</dbReference>
<keyword evidence="6" id="KW-0227">DNA damage</keyword>
<evidence type="ECO:0000256" key="4">
    <source>
        <dbReference type="ARBA" id="ARBA00022737"/>
    </source>
</evidence>
<dbReference type="PROSITE" id="PS50893">
    <property type="entry name" value="ABC_TRANSPORTER_2"/>
    <property type="match status" value="2"/>
</dbReference>
<dbReference type="GO" id="GO:0005524">
    <property type="term" value="F:ATP binding"/>
    <property type="evidence" value="ECO:0007669"/>
    <property type="project" value="UniProtKB-KW"/>
</dbReference>
<keyword evidence="10" id="KW-0067">ATP-binding</keyword>
<dbReference type="Pfam" id="PF17755">
    <property type="entry name" value="UvrA_DNA-bind"/>
    <property type="match status" value="2"/>
</dbReference>
<keyword evidence="11" id="KW-0267">Excision nuclease</keyword>
<dbReference type="Gene3D" id="3.40.50.300">
    <property type="entry name" value="P-loop containing nucleotide triphosphate hydrolases"/>
    <property type="match status" value="4"/>
</dbReference>
<evidence type="ECO:0000256" key="11">
    <source>
        <dbReference type="ARBA" id="ARBA00022881"/>
    </source>
</evidence>
<comment type="similarity">
    <text evidence="14">Belongs to the ABC transporter superfamily. UvrA family.</text>
</comment>
<keyword evidence="12" id="KW-0238">DNA-binding</keyword>
<evidence type="ECO:0000256" key="15">
    <source>
        <dbReference type="ARBA" id="ARBA00039316"/>
    </source>
</evidence>
<evidence type="ECO:0000256" key="5">
    <source>
        <dbReference type="ARBA" id="ARBA00022741"/>
    </source>
</evidence>
<dbReference type="Gene3D" id="1.20.1580.10">
    <property type="entry name" value="ABC transporter ATPase like domain"/>
    <property type="match status" value="4"/>
</dbReference>
<keyword evidence="9" id="KW-0862">Zinc</keyword>
<dbReference type="GO" id="GO:0005737">
    <property type="term" value="C:cytoplasm"/>
    <property type="evidence" value="ECO:0007669"/>
    <property type="project" value="UniProtKB-SubCell"/>
</dbReference>
<dbReference type="InterPro" id="IPR003959">
    <property type="entry name" value="ATPase_AAA_core"/>
</dbReference>
<dbReference type="KEGG" id="msil:METEAL_04810"/>
<dbReference type="InterPro" id="IPR041552">
    <property type="entry name" value="UvrA_DNA-bd"/>
</dbReference>
<keyword evidence="4" id="KW-0677">Repeat</keyword>
<dbReference type="GO" id="GO:0016887">
    <property type="term" value="F:ATP hydrolysis activity"/>
    <property type="evidence" value="ECO:0007669"/>
    <property type="project" value="InterPro"/>
</dbReference>
<dbReference type="Pfam" id="PF13304">
    <property type="entry name" value="AAA_21"/>
    <property type="match status" value="1"/>
</dbReference>
<accession>A0AA48GHG9</accession>
<evidence type="ECO:0000256" key="7">
    <source>
        <dbReference type="ARBA" id="ARBA00022769"/>
    </source>
</evidence>
<proteinExistence type="inferred from homology"/>
<evidence type="ECO:0000256" key="14">
    <source>
        <dbReference type="ARBA" id="ARBA00038000"/>
    </source>
</evidence>
<evidence type="ECO:0000256" key="3">
    <source>
        <dbReference type="ARBA" id="ARBA00022723"/>
    </source>
</evidence>
<gene>
    <name evidence="18" type="ORF">METEAL_04810</name>
</gene>
<evidence type="ECO:0000256" key="8">
    <source>
        <dbReference type="ARBA" id="ARBA00022771"/>
    </source>
</evidence>
<dbReference type="InterPro" id="IPR003593">
    <property type="entry name" value="AAA+_ATPase"/>
</dbReference>
<evidence type="ECO:0000259" key="17">
    <source>
        <dbReference type="PROSITE" id="PS50893"/>
    </source>
</evidence>
<evidence type="ECO:0000313" key="18">
    <source>
        <dbReference type="EMBL" id="BDU71307.1"/>
    </source>
</evidence>
<dbReference type="PANTHER" id="PTHR43152:SF1">
    <property type="entry name" value="UVRA PROTEIN"/>
    <property type="match status" value="1"/>
</dbReference>
<dbReference type="SUPFAM" id="SSF52540">
    <property type="entry name" value="P-loop containing nucleoside triphosphate hydrolases"/>
    <property type="match status" value="4"/>
</dbReference>
<dbReference type="InterPro" id="IPR003439">
    <property type="entry name" value="ABC_transporter-like_ATP-bd"/>
</dbReference>
<dbReference type="EMBL" id="AP027080">
    <property type="protein sequence ID" value="BDU71307.1"/>
    <property type="molecule type" value="Genomic_DNA"/>
</dbReference>
<dbReference type="Gene3D" id="1.10.8.280">
    <property type="entry name" value="ABC transporter ATPase domain-like"/>
    <property type="match status" value="2"/>
</dbReference>
<keyword evidence="13" id="KW-0234">DNA repair</keyword>
<evidence type="ECO:0000256" key="16">
    <source>
        <dbReference type="ARBA" id="ARBA00042156"/>
    </source>
</evidence>
<protein>
    <recommendedName>
        <fullName evidence="15">UvrABC system protein A</fullName>
    </recommendedName>
    <alternativeName>
        <fullName evidence="16">Excinuclease ABC subunit A</fullName>
    </alternativeName>
</protein>